<name>A0ABU3KE02_9BIFI</name>
<keyword evidence="5 8" id="KW-0460">Magnesium</keyword>
<dbReference type="HAMAP" id="MF_00101">
    <property type="entry name" value="AcpS"/>
    <property type="match status" value="1"/>
</dbReference>
<dbReference type="EMBL" id="JASTZZ010000001">
    <property type="protein sequence ID" value="MDT7508918.1"/>
    <property type="molecule type" value="Genomic_DNA"/>
</dbReference>
<keyword evidence="1 8" id="KW-0444">Lipid biosynthesis</keyword>
<evidence type="ECO:0000313" key="10">
    <source>
        <dbReference type="EMBL" id="MDT7508918.1"/>
    </source>
</evidence>
<feature type="binding site" evidence="8">
    <location>
        <position position="75"/>
    </location>
    <ligand>
        <name>Mg(2+)</name>
        <dbReference type="ChEBI" id="CHEBI:18420"/>
    </ligand>
</feature>
<evidence type="ECO:0000256" key="5">
    <source>
        <dbReference type="ARBA" id="ARBA00022842"/>
    </source>
</evidence>
<evidence type="ECO:0000256" key="3">
    <source>
        <dbReference type="ARBA" id="ARBA00022723"/>
    </source>
</evidence>
<feature type="domain" description="4'-phosphopantetheinyl transferase" evidence="9">
    <location>
        <begin position="19"/>
        <end position="126"/>
    </location>
</feature>
<keyword evidence="2 8" id="KW-0808">Transferase</keyword>
<dbReference type="GO" id="GO:0008897">
    <property type="term" value="F:holo-[acyl-carrier-protein] synthase activity"/>
    <property type="evidence" value="ECO:0007669"/>
    <property type="project" value="UniProtKB-EC"/>
</dbReference>
<comment type="caution">
    <text evidence="10">The sequence shown here is derived from an EMBL/GenBank/DDBJ whole genome shotgun (WGS) entry which is preliminary data.</text>
</comment>
<keyword evidence="4 8" id="KW-0276">Fatty acid metabolism</keyword>
<keyword evidence="3 8" id="KW-0479">Metal-binding</keyword>
<accession>A0ABU3KE02</accession>
<comment type="cofactor">
    <cofactor evidence="8">
        <name>Mg(2+)</name>
        <dbReference type="ChEBI" id="CHEBI:18420"/>
    </cofactor>
</comment>
<dbReference type="SUPFAM" id="SSF56214">
    <property type="entry name" value="4'-phosphopantetheinyl transferase"/>
    <property type="match status" value="1"/>
</dbReference>
<evidence type="ECO:0000256" key="6">
    <source>
        <dbReference type="ARBA" id="ARBA00023098"/>
    </source>
</evidence>
<keyword evidence="6 8" id="KW-0443">Lipid metabolism</keyword>
<dbReference type="InterPro" id="IPR008278">
    <property type="entry name" value="4-PPantetheinyl_Trfase_dom"/>
</dbReference>
<gene>
    <name evidence="8" type="primary">acpS</name>
    <name evidence="10" type="ORF">QRX41_02080</name>
</gene>
<sequence length="163" mass="17799">MRGILGPMDDAGFGQVLGLGHDLVDLEKFGRQLAMPGTRMTSLFSPRERRQAEQRALLKHDDTAVHLAVRWAGKESVLKAWSQALGPEPSPYGLDDFPWSGVEILDDGRGRPSVNLESSVESRLYDSLPLTGGQANRVQLCWHIALSHDGPVASAVVLLCRCV</sequence>
<dbReference type="Proteomes" id="UP001529481">
    <property type="component" value="Unassembled WGS sequence"/>
</dbReference>
<comment type="similarity">
    <text evidence="8">Belongs to the P-Pant transferase superfamily. AcpS family.</text>
</comment>
<keyword evidence="7 8" id="KW-0275">Fatty acid biosynthesis</keyword>
<dbReference type="Gene3D" id="3.90.470.20">
    <property type="entry name" value="4'-phosphopantetheinyl transferase domain"/>
    <property type="match status" value="1"/>
</dbReference>
<comment type="subcellular location">
    <subcellularLocation>
        <location evidence="8">Cytoplasm</location>
    </subcellularLocation>
</comment>
<evidence type="ECO:0000256" key="8">
    <source>
        <dbReference type="HAMAP-Rule" id="MF_00101"/>
    </source>
</evidence>
<organism evidence="10 11">
    <name type="scientific">Bifidobacterium kimbladii</name>
    <dbReference type="NCBI Taxonomy" id="1293826"/>
    <lineage>
        <taxon>Bacteria</taxon>
        <taxon>Bacillati</taxon>
        <taxon>Actinomycetota</taxon>
        <taxon>Actinomycetes</taxon>
        <taxon>Bifidobacteriales</taxon>
        <taxon>Bifidobacteriaceae</taxon>
        <taxon>Bifidobacterium</taxon>
    </lineage>
</organism>
<evidence type="ECO:0000256" key="2">
    <source>
        <dbReference type="ARBA" id="ARBA00022679"/>
    </source>
</evidence>
<dbReference type="InterPro" id="IPR004568">
    <property type="entry name" value="Ppantetheine-prot_Trfase_dom"/>
</dbReference>
<dbReference type="NCBIfam" id="TIGR00556">
    <property type="entry name" value="pantethn_trn"/>
    <property type="match status" value="1"/>
</dbReference>
<feature type="binding site" evidence="8">
    <location>
        <position position="22"/>
    </location>
    <ligand>
        <name>Mg(2+)</name>
        <dbReference type="ChEBI" id="CHEBI:18420"/>
    </ligand>
</feature>
<evidence type="ECO:0000256" key="7">
    <source>
        <dbReference type="ARBA" id="ARBA00023160"/>
    </source>
</evidence>
<reference evidence="11" key="1">
    <citation type="submission" date="2023-07" db="EMBL/GenBank/DDBJ databases">
        <title>Bifidobacterium spp. in honeybee.</title>
        <authorList>
            <person name="Olofsson T."/>
        </authorList>
    </citation>
    <scope>NUCLEOTIDE SEQUENCE [LARGE SCALE GENOMIC DNA]</scope>
    <source>
        <strain evidence="11">H1HS16N</strain>
    </source>
</reference>
<evidence type="ECO:0000256" key="4">
    <source>
        <dbReference type="ARBA" id="ARBA00022832"/>
    </source>
</evidence>
<comment type="catalytic activity">
    <reaction evidence="8">
        <text>apo-[ACP] + CoA = holo-[ACP] + adenosine 3',5'-bisphosphate + H(+)</text>
        <dbReference type="Rhea" id="RHEA:12068"/>
        <dbReference type="Rhea" id="RHEA-COMP:9685"/>
        <dbReference type="Rhea" id="RHEA-COMP:9690"/>
        <dbReference type="ChEBI" id="CHEBI:15378"/>
        <dbReference type="ChEBI" id="CHEBI:29999"/>
        <dbReference type="ChEBI" id="CHEBI:57287"/>
        <dbReference type="ChEBI" id="CHEBI:58343"/>
        <dbReference type="ChEBI" id="CHEBI:64479"/>
        <dbReference type="EC" id="2.7.8.7"/>
    </reaction>
</comment>
<dbReference type="InterPro" id="IPR002582">
    <property type="entry name" value="ACPS"/>
</dbReference>
<dbReference type="EC" id="2.7.8.7" evidence="8"/>
<comment type="function">
    <text evidence="8">Transfers the 4'-phosphopantetheine moiety from coenzyme A to a Ser of acyl-carrier-protein.</text>
</comment>
<keyword evidence="11" id="KW-1185">Reference proteome</keyword>
<proteinExistence type="inferred from homology"/>
<dbReference type="InterPro" id="IPR037143">
    <property type="entry name" value="4-PPantetheinyl_Trfase_dom_sf"/>
</dbReference>
<keyword evidence="8" id="KW-0963">Cytoplasm</keyword>
<evidence type="ECO:0000256" key="1">
    <source>
        <dbReference type="ARBA" id="ARBA00022516"/>
    </source>
</evidence>
<dbReference type="Pfam" id="PF01648">
    <property type="entry name" value="ACPS"/>
    <property type="match status" value="1"/>
</dbReference>
<dbReference type="RefSeq" id="WP_313838369.1">
    <property type="nucleotide sequence ID" value="NZ_JASTZZ010000001.1"/>
</dbReference>
<evidence type="ECO:0000259" key="9">
    <source>
        <dbReference type="Pfam" id="PF01648"/>
    </source>
</evidence>
<evidence type="ECO:0000313" key="11">
    <source>
        <dbReference type="Proteomes" id="UP001529481"/>
    </source>
</evidence>
<protein>
    <recommendedName>
        <fullName evidence="8">Holo-[acyl-carrier-protein] synthase</fullName>
        <shortName evidence="8">Holo-ACP synthase</shortName>
        <ecNumber evidence="8">2.7.8.7</ecNumber>
    </recommendedName>
    <alternativeName>
        <fullName evidence="8">4'-phosphopantetheinyl transferase AcpS</fullName>
    </alternativeName>
</protein>